<organism evidence="1 2">
    <name type="scientific">candidate division MSBL1 archaeon SCGC-AAA382A20</name>
    <dbReference type="NCBI Taxonomy" id="1698280"/>
    <lineage>
        <taxon>Archaea</taxon>
        <taxon>Methanobacteriati</taxon>
        <taxon>Methanobacteriota</taxon>
        <taxon>candidate division MSBL1</taxon>
    </lineage>
</organism>
<evidence type="ECO:0000313" key="2">
    <source>
        <dbReference type="Proteomes" id="UP000070263"/>
    </source>
</evidence>
<sequence length="115" mass="13201">MNNERYYVHSVGDLMAEDKNEEEPILKPTGFQAEHVSLKKALNPNFVEKLEEMYDEIDVVTLAIMLIEKEGEEKTLKPLALSHRNPEQAEKGITEIQFDESREKLEEIVKALSSV</sequence>
<keyword evidence="2" id="KW-1185">Reference proteome</keyword>
<name>A0A133VMQ6_9EURY</name>
<dbReference type="AlphaFoldDB" id="A0A133VMQ6"/>
<accession>A0A133VMQ6</accession>
<dbReference type="EMBL" id="LHYE01000001">
    <property type="protein sequence ID" value="KXB07736.1"/>
    <property type="molecule type" value="Genomic_DNA"/>
</dbReference>
<protein>
    <submittedName>
        <fullName evidence="1">Uncharacterized protein</fullName>
    </submittedName>
</protein>
<proteinExistence type="predicted"/>
<dbReference type="Proteomes" id="UP000070263">
    <property type="component" value="Unassembled WGS sequence"/>
</dbReference>
<reference evidence="1 2" key="1">
    <citation type="journal article" date="2016" name="Sci. Rep.">
        <title>Metabolic traits of an uncultured archaeal lineage -MSBL1- from brine pools of the Red Sea.</title>
        <authorList>
            <person name="Mwirichia R."/>
            <person name="Alam I."/>
            <person name="Rashid M."/>
            <person name="Vinu M."/>
            <person name="Ba-Alawi W."/>
            <person name="Anthony Kamau A."/>
            <person name="Kamanda Ngugi D."/>
            <person name="Goker M."/>
            <person name="Klenk H.P."/>
            <person name="Bajic V."/>
            <person name="Stingl U."/>
        </authorList>
    </citation>
    <scope>NUCLEOTIDE SEQUENCE [LARGE SCALE GENOMIC DNA]</scope>
    <source>
        <strain evidence="1">SCGC-AAA382A20</strain>
    </source>
</reference>
<evidence type="ECO:0000313" key="1">
    <source>
        <dbReference type="EMBL" id="KXB07736.1"/>
    </source>
</evidence>
<gene>
    <name evidence="1" type="ORF">AKJ51_00035</name>
</gene>
<comment type="caution">
    <text evidence="1">The sequence shown here is derived from an EMBL/GenBank/DDBJ whole genome shotgun (WGS) entry which is preliminary data.</text>
</comment>